<dbReference type="GO" id="GO:0005886">
    <property type="term" value="C:plasma membrane"/>
    <property type="evidence" value="ECO:0007669"/>
    <property type="project" value="UniProtKB-SubCell"/>
</dbReference>
<gene>
    <name evidence="8" type="ORF">KIPB_002535</name>
</gene>
<dbReference type="EMBL" id="BDIP01000427">
    <property type="protein sequence ID" value="GIQ81559.1"/>
    <property type="molecule type" value="Genomic_DNA"/>
</dbReference>
<feature type="transmembrane region" description="Helical" evidence="7">
    <location>
        <begin position="151"/>
        <end position="177"/>
    </location>
</feature>
<protein>
    <submittedName>
        <fullName evidence="8">Major facilitator superfamily protein</fullName>
    </submittedName>
</protein>
<evidence type="ECO:0000256" key="3">
    <source>
        <dbReference type="ARBA" id="ARBA00022692"/>
    </source>
</evidence>
<dbReference type="Proteomes" id="UP000265618">
    <property type="component" value="Unassembled WGS sequence"/>
</dbReference>
<keyword evidence="4 7" id="KW-1133">Transmembrane helix</keyword>
<keyword evidence="2" id="KW-1003">Cell membrane</keyword>
<dbReference type="InterPro" id="IPR036259">
    <property type="entry name" value="MFS_trans_sf"/>
</dbReference>
<proteinExistence type="predicted"/>
<evidence type="ECO:0000313" key="9">
    <source>
        <dbReference type="Proteomes" id="UP000265618"/>
    </source>
</evidence>
<evidence type="ECO:0000256" key="1">
    <source>
        <dbReference type="ARBA" id="ARBA00004651"/>
    </source>
</evidence>
<reference evidence="8 9" key="1">
    <citation type="journal article" date="2018" name="PLoS ONE">
        <title>The draft genome of Kipferlia bialata reveals reductive genome evolution in fornicate parasites.</title>
        <authorList>
            <person name="Tanifuji G."/>
            <person name="Takabayashi S."/>
            <person name="Kume K."/>
            <person name="Takagi M."/>
            <person name="Nakayama T."/>
            <person name="Kamikawa R."/>
            <person name="Inagaki Y."/>
            <person name="Hashimoto T."/>
        </authorList>
    </citation>
    <scope>NUCLEOTIDE SEQUENCE [LARGE SCALE GENOMIC DNA]</scope>
    <source>
        <strain evidence="8">NY0173</strain>
    </source>
</reference>
<evidence type="ECO:0000313" key="8">
    <source>
        <dbReference type="EMBL" id="GIQ81559.1"/>
    </source>
</evidence>
<dbReference type="PANTHER" id="PTHR23513">
    <property type="entry name" value="INTEGRAL MEMBRANE EFFLUX PROTEIN-RELATED"/>
    <property type="match status" value="1"/>
</dbReference>
<evidence type="ECO:0000256" key="7">
    <source>
        <dbReference type="SAM" id="Phobius"/>
    </source>
</evidence>
<feature type="transmembrane region" description="Helical" evidence="7">
    <location>
        <begin position="61"/>
        <end position="82"/>
    </location>
</feature>
<feature type="region of interest" description="Disordered" evidence="6">
    <location>
        <begin position="183"/>
        <end position="220"/>
    </location>
</feature>
<keyword evidence="5 7" id="KW-0472">Membrane</keyword>
<evidence type="ECO:0000256" key="4">
    <source>
        <dbReference type="ARBA" id="ARBA00022989"/>
    </source>
</evidence>
<name>A0A9K3CTZ8_9EUKA</name>
<dbReference type="AlphaFoldDB" id="A0A9K3CTZ8"/>
<dbReference type="Gene3D" id="1.20.1250.20">
    <property type="entry name" value="MFS general substrate transporter like domains"/>
    <property type="match status" value="1"/>
</dbReference>
<feature type="transmembrane region" description="Helical" evidence="7">
    <location>
        <begin position="88"/>
        <end position="110"/>
    </location>
</feature>
<sequence length="220" mass="23373">MCVQNFVFSGPFFVGVPYRIKKEIGGDALDYGRLVSAYGLFSMVGGIWAMVSGEGVKDSRIIALVIGMTLSYCLGLIAFGLAPLVWEMILTSGIMGVIDGASMPLIMTFFQGHAPEGGMGTVMGALMMCWVGLEPLSYAATGFLFPLGASTVLVGAGAIMALVFMSSMFTGYVLGFARVPVKTGKKERGQTEADEGEGETETPAETQERDREAVTQEDMV</sequence>
<comment type="subcellular location">
    <subcellularLocation>
        <location evidence="1">Cell membrane</location>
        <topology evidence="1">Multi-pass membrane protein</topology>
    </subcellularLocation>
</comment>
<comment type="caution">
    <text evidence="8">The sequence shown here is derived from an EMBL/GenBank/DDBJ whole genome shotgun (WGS) entry which is preliminary data.</text>
</comment>
<keyword evidence="3 7" id="KW-0812">Transmembrane</keyword>
<keyword evidence="9" id="KW-1185">Reference proteome</keyword>
<dbReference type="SUPFAM" id="SSF103473">
    <property type="entry name" value="MFS general substrate transporter"/>
    <property type="match status" value="1"/>
</dbReference>
<evidence type="ECO:0000256" key="2">
    <source>
        <dbReference type="ARBA" id="ARBA00022475"/>
    </source>
</evidence>
<dbReference type="PANTHER" id="PTHR23513:SF6">
    <property type="entry name" value="MAJOR FACILITATOR SUPERFAMILY ASSOCIATED DOMAIN-CONTAINING PROTEIN"/>
    <property type="match status" value="1"/>
</dbReference>
<feature type="transmembrane region" description="Helical" evidence="7">
    <location>
        <begin position="122"/>
        <end position="145"/>
    </location>
</feature>
<evidence type="ECO:0000256" key="6">
    <source>
        <dbReference type="SAM" id="MobiDB-lite"/>
    </source>
</evidence>
<evidence type="ECO:0000256" key="5">
    <source>
        <dbReference type="ARBA" id="ARBA00023136"/>
    </source>
</evidence>
<feature type="compositionally biased region" description="Acidic residues" evidence="6">
    <location>
        <begin position="192"/>
        <end position="202"/>
    </location>
</feature>
<organism evidence="8 9">
    <name type="scientific">Kipferlia bialata</name>
    <dbReference type="NCBI Taxonomy" id="797122"/>
    <lineage>
        <taxon>Eukaryota</taxon>
        <taxon>Metamonada</taxon>
        <taxon>Carpediemonas-like organisms</taxon>
        <taxon>Kipferlia</taxon>
    </lineage>
</organism>
<feature type="transmembrane region" description="Helical" evidence="7">
    <location>
        <begin position="31"/>
        <end position="49"/>
    </location>
</feature>
<accession>A0A9K3CTZ8</accession>